<evidence type="ECO:0000256" key="1">
    <source>
        <dbReference type="SAM" id="MobiDB-lite"/>
    </source>
</evidence>
<sequence>MDEDVLLKEEGHVMLSDFVLSLRCAAVNLSIASYKGHRRRRQPLPLPLPPPPPAKLSGVPLAFVGPKKLQKLGRSGVEKQSDGGWPRRRDGLVVSSGRDLPLRVSSAWEDLIQGPGEPCQSCSS</sequence>
<dbReference type="AlphaFoldDB" id="A0A7I8KDL7"/>
<reference evidence="2" key="1">
    <citation type="submission" date="2020-02" db="EMBL/GenBank/DDBJ databases">
        <authorList>
            <person name="Scholz U."/>
            <person name="Mascher M."/>
            <person name="Fiebig A."/>
        </authorList>
    </citation>
    <scope>NUCLEOTIDE SEQUENCE</scope>
</reference>
<dbReference type="Proteomes" id="UP000663760">
    <property type="component" value="Chromosome 5"/>
</dbReference>
<gene>
    <name evidence="2" type="ORF">SI8410_05006530</name>
</gene>
<keyword evidence="3" id="KW-1185">Reference proteome</keyword>
<proteinExistence type="predicted"/>
<accession>A0A7I8KDL7</accession>
<evidence type="ECO:0000313" key="2">
    <source>
        <dbReference type="EMBL" id="CAA7395867.1"/>
    </source>
</evidence>
<protein>
    <submittedName>
        <fullName evidence="2">Uncharacterized protein</fullName>
    </submittedName>
</protein>
<name>A0A7I8KDL7_SPIIN</name>
<feature type="compositionally biased region" description="Basic and acidic residues" evidence="1">
    <location>
        <begin position="76"/>
        <end position="91"/>
    </location>
</feature>
<dbReference type="EMBL" id="LR746268">
    <property type="protein sequence ID" value="CAA7395867.1"/>
    <property type="molecule type" value="Genomic_DNA"/>
</dbReference>
<feature type="region of interest" description="Disordered" evidence="1">
    <location>
        <begin position="72"/>
        <end position="92"/>
    </location>
</feature>
<organism evidence="2 3">
    <name type="scientific">Spirodela intermedia</name>
    <name type="common">Intermediate duckweed</name>
    <dbReference type="NCBI Taxonomy" id="51605"/>
    <lineage>
        <taxon>Eukaryota</taxon>
        <taxon>Viridiplantae</taxon>
        <taxon>Streptophyta</taxon>
        <taxon>Embryophyta</taxon>
        <taxon>Tracheophyta</taxon>
        <taxon>Spermatophyta</taxon>
        <taxon>Magnoliopsida</taxon>
        <taxon>Liliopsida</taxon>
        <taxon>Araceae</taxon>
        <taxon>Lemnoideae</taxon>
        <taxon>Spirodela</taxon>
    </lineage>
</organism>
<evidence type="ECO:0000313" key="3">
    <source>
        <dbReference type="Proteomes" id="UP000663760"/>
    </source>
</evidence>